<dbReference type="EMBL" id="JAFJZO010000035">
    <property type="protein sequence ID" value="KAG5492762.1"/>
    <property type="molecule type" value="Genomic_DNA"/>
</dbReference>
<evidence type="ECO:0000256" key="1">
    <source>
        <dbReference type="SAM" id="MobiDB-lite"/>
    </source>
</evidence>
<dbReference type="Proteomes" id="UP000674318">
    <property type="component" value="Chromosome 35"/>
</dbReference>
<feature type="signal peptide" evidence="2">
    <location>
        <begin position="1"/>
        <end position="19"/>
    </location>
</feature>
<protein>
    <submittedName>
        <fullName evidence="3">Uncharacterized protein</fullName>
    </submittedName>
</protein>
<proteinExistence type="predicted"/>
<evidence type="ECO:0000313" key="3">
    <source>
        <dbReference type="EMBL" id="KAG5492762.1"/>
    </source>
</evidence>
<dbReference type="KEGG" id="phet:94287466"/>
<comment type="caution">
    <text evidence="3">The sequence shown here is derived from an EMBL/GenBank/DDBJ whole genome shotgun (WGS) entry which is preliminary data.</text>
</comment>
<dbReference type="GeneID" id="94287466"/>
<feature type="compositionally biased region" description="Basic and acidic residues" evidence="1">
    <location>
        <begin position="648"/>
        <end position="658"/>
    </location>
</feature>
<evidence type="ECO:0000313" key="4">
    <source>
        <dbReference type="Proteomes" id="UP000674318"/>
    </source>
</evidence>
<dbReference type="RefSeq" id="XP_067753546.1">
    <property type="nucleotide sequence ID" value="XM_067897389.1"/>
</dbReference>
<dbReference type="OrthoDB" id="272369at2759"/>
<accession>A0A836H323</accession>
<evidence type="ECO:0000256" key="2">
    <source>
        <dbReference type="SAM" id="SignalP"/>
    </source>
</evidence>
<gene>
    <name evidence="3" type="ORF">JKF63_01342</name>
</gene>
<dbReference type="AlphaFoldDB" id="A0A836H323"/>
<sequence length="676" mass="76020">MRQAKLCALQLAFATVATAGRQRGNCPHIELHVLPRVKALSSSVITHRRAVHFLSASNRLCSPSSSPPLDALVDEVSPYVPMSFTSIQQISRQMPPELMERVCDSVCGGLRSFLSRHTERFETKMIGQVHVVRNRLRPRHSEAFCVRPNVGNTARQPLTAPLPSPGSAAAAPSKLNSAAVQAILSELQSLFPRYLVPVKALWTTVPESEEQHVRRRVLDALQSSQHRAWLTFHEHPAHWAPRHALGDTVELTDVLEHGYVQLRVDSLVSDDSGAAPTSPSPNARMAEHEVQPYEWYRVARVLPTAGTEVLLTTELQEQATILLPPGRQIWHVLFSAPALFELRFVPPTRSESVLQSQTPHLPAVTSSSAPPCVTYDSTPSPSVCASVYVRFRLEDRFVPTNMAGVDETDILRELETLAADRAANTCGLNTRQRRRKRKLQHQLAYLRNPTPYFDERVLAQHLFDLLPLRDGVHQSALLGALPQSAVQAFPPNVTKLFQERDDLFRLCDARHGVLVQRADAPKSAQRSIESVTGEEILLHIFSTYSLRSDPREGTTISRSLPRLPRLVRERLFAMQDIVAEVLILYSDKVELLVDRFPDFTSLSPSSSLPPSGADDRALRELRAVRGRRDFLVPFRFVGEWQEKLREKYTRQQEKDRVKSRLTCQSGANSHRRPPRY</sequence>
<name>A0A836H323_9TRYP</name>
<keyword evidence="2" id="KW-0732">Signal</keyword>
<feature type="chain" id="PRO_5032984086" evidence="2">
    <location>
        <begin position="20"/>
        <end position="676"/>
    </location>
</feature>
<reference evidence="3 4" key="1">
    <citation type="submission" date="2021-02" db="EMBL/GenBank/DDBJ databases">
        <title>Porcisia hertigi Genome sequencing and assembly.</title>
        <authorList>
            <person name="Almutairi H."/>
            <person name="Gatherer D."/>
        </authorList>
    </citation>
    <scope>NUCLEOTIDE SEQUENCE [LARGE SCALE GENOMIC DNA]</scope>
    <source>
        <strain evidence="3 4">C119</strain>
    </source>
</reference>
<feature type="region of interest" description="Disordered" evidence="1">
    <location>
        <begin position="648"/>
        <end position="676"/>
    </location>
</feature>
<keyword evidence="4" id="KW-1185">Reference proteome</keyword>
<organism evidence="3 4">
    <name type="scientific">Porcisia hertigi</name>
    <dbReference type="NCBI Taxonomy" id="2761500"/>
    <lineage>
        <taxon>Eukaryota</taxon>
        <taxon>Discoba</taxon>
        <taxon>Euglenozoa</taxon>
        <taxon>Kinetoplastea</taxon>
        <taxon>Metakinetoplastina</taxon>
        <taxon>Trypanosomatida</taxon>
        <taxon>Trypanosomatidae</taxon>
        <taxon>Leishmaniinae</taxon>
        <taxon>Porcisia</taxon>
    </lineage>
</organism>